<dbReference type="PANTHER" id="PTHR45641:SF1">
    <property type="entry name" value="AAA+ ATPASE DOMAIN-CONTAINING PROTEIN"/>
    <property type="match status" value="1"/>
</dbReference>
<dbReference type="Pfam" id="PF13374">
    <property type="entry name" value="TPR_10"/>
    <property type="match status" value="1"/>
</dbReference>
<dbReference type="PROSITE" id="PS50005">
    <property type="entry name" value="TPR"/>
    <property type="match status" value="11"/>
</dbReference>
<keyword evidence="1" id="KW-0677">Repeat</keyword>
<dbReference type="Pfam" id="PF13424">
    <property type="entry name" value="TPR_12"/>
    <property type="match status" value="4"/>
</dbReference>
<feature type="repeat" description="TPR" evidence="3">
    <location>
        <begin position="512"/>
        <end position="545"/>
    </location>
</feature>
<dbReference type="Proteomes" id="UP000663834">
    <property type="component" value="Unassembled WGS sequence"/>
</dbReference>
<evidence type="ECO:0000313" key="5">
    <source>
        <dbReference type="EMBL" id="CAF1565604.1"/>
    </source>
</evidence>
<sequence length="915" mass="105422">MPSLVWVDSDFDEHDDNYYETITKLRCFVNNVSTFNDIDQCVNFLTEINEENIFIIVSDALAQCLVNRIHGFPQLHSVYIFCRNHLKDDSWTKEWMKVKGIFTDIASICVSIKNAAKQCDQNSISISFLPASYDASNQNSDELDQSFMYTRIFKDILLEMKYDEKSIKDFATYCRDGNYGVLNSIDRFESQYHDKTPIWWYTFEAFLYSMLNRALRTVEIDTIIKMGFFVHDLHHHIEQLHQEQFTGQKKTPFTIYRGQNLSKVDFDKLTKSIGGLMSFNNFLSTSMNRDVSVLFIDNRQINHDLIGILFKITVDSSVSSAPFAVVDNVTAFDSENEILFSMHTVFRIENIEQIDYDNNRLWQVELKLTSDTDQQLNAITELIRQETHPGSSSWHQMGELLLFLGEPNRAEHVCRSALNKMPDNLDKAILYSMLGMIKCEQSKYAEALSFYDKAFEIHATRSTPNHLRLAALYNNRGTLFLHMGEYSKAFFSYEKSLKIYEDMFPSNHLDLATTHNNIGSAYESMEEYSNALSSYKKALEIRQSILPQHHPSLAVSYNNIGAMYQNMRETSKAYSFFEKSLEILERILPSNHPDLASSYNNIGTVYSDMGEYSKALAFYQKALEIRQKTLFSDHTNMATSYNNIATLHLAMGEYSQALSSFMKALEINEINFPSNHPNLANSYSNIGSLYKNMGEYTKALSFYEKALEIYQNTLIPNRYDLALSYNNIGSTYHQMGKYWQALSFYEKSLEINEKLLPSNHPDLAAVYNNIGSVYSSMEEYMKALSFHQKAFEIMENTLPPKHLSLAVSNNNMASIFYKMGNYCKAITYFEKDIEISERKLPSNHPDLAASYNNIGLTYSKIGEYEKAISFLKRAVDIGQSILSPSHPGIELWRRNLETVKNKLQINSYNENKSSL</sequence>
<feature type="repeat" description="TPR" evidence="3">
    <location>
        <begin position="470"/>
        <end position="503"/>
    </location>
</feature>
<feature type="repeat" description="TPR" evidence="3">
    <location>
        <begin position="554"/>
        <end position="587"/>
    </location>
</feature>
<feature type="domain" description="ADP ribosyltransferase" evidence="4">
    <location>
        <begin position="207"/>
        <end position="362"/>
    </location>
</feature>
<dbReference type="Pfam" id="PF03496">
    <property type="entry name" value="ADPrib_exo_Tox"/>
    <property type="match status" value="1"/>
</dbReference>
<dbReference type="Gene3D" id="1.25.40.10">
    <property type="entry name" value="Tetratricopeptide repeat domain"/>
    <property type="match status" value="3"/>
</dbReference>
<feature type="repeat" description="TPR" evidence="3">
    <location>
        <begin position="722"/>
        <end position="755"/>
    </location>
</feature>
<dbReference type="SMART" id="SM00028">
    <property type="entry name" value="TPR"/>
    <property type="match status" value="12"/>
</dbReference>
<dbReference type="OrthoDB" id="7103806at2759"/>
<feature type="repeat" description="TPR" evidence="3">
    <location>
        <begin position="428"/>
        <end position="461"/>
    </location>
</feature>
<dbReference type="Proteomes" id="UP000663855">
    <property type="component" value="Unassembled WGS sequence"/>
</dbReference>
<gene>
    <name evidence="7" type="ORF">BYL167_LOCUS9419</name>
    <name evidence="5" type="ORF">CJN711_LOCUS31504</name>
    <name evidence="8" type="ORF">GIL414_LOCUS7774</name>
    <name evidence="6" type="ORF">KQP761_LOCUS33481</name>
</gene>
<dbReference type="GO" id="GO:0005576">
    <property type="term" value="C:extracellular region"/>
    <property type="evidence" value="ECO:0007669"/>
    <property type="project" value="InterPro"/>
</dbReference>
<keyword evidence="2 3" id="KW-0802">TPR repeat</keyword>
<evidence type="ECO:0000313" key="6">
    <source>
        <dbReference type="EMBL" id="CAF1667672.1"/>
    </source>
</evidence>
<feature type="repeat" description="TPR" evidence="3">
    <location>
        <begin position="848"/>
        <end position="881"/>
    </location>
</feature>
<dbReference type="PROSITE" id="PS51996">
    <property type="entry name" value="TR_MART"/>
    <property type="match status" value="1"/>
</dbReference>
<dbReference type="PANTHER" id="PTHR45641">
    <property type="entry name" value="TETRATRICOPEPTIDE REPEAT PROTEIN (AFU_ORTHOLOGUE AFUA_6G03870)"/>
    <property type="match status" value="1"/>
</dbReference>
<dbReference type="EMBL" id="CAJNOW010018744">
    <property type="protein sequence ID" value="CAF1667672.1"/>
    <property type="molecule type" value="Genomic_DNA"/>
</dbReference>
<proteinExistence type="predicted"/>
<evidence type="ECO:0000256" key="1">
    <source>
        <dbReference type="ARBA" id="ARBA00022737"/>
    </source>
</evidence>
<feature type="repeat" description="TPR" evidence="3">
    <location>
        <begin position="680"/>
        <end position="713"/>
    </location>
</feature>
<dbReference type="InterPro" id="IPR019734">
    <property type="entry name" value="TPR_rpt"/>
</dbReference>
<comment type="caution">
    <text evidence="5">The sequence shown here is derived from an EMBL/GenBank/DDBJ whole genome shotgun (WGS) entry which is preliminary data.</text>
</comment>
<reference evidence="5" key="1">
    <citation type="submission" date="2021-02" db="EMBL/GenBank/DDBJ databases">
        <authorList>
            <person name="Nowell W R."/>
        </authorList>
    </citation>
    <scope>NUCLEOTIDE SEQUENCE</scope>
</reference>
<evidence type="ECO:0000256" key="3">
    <source>
        <dbReference type="PROSITE-ProRule" id="PRU00339"/>
    </source>
</evidence>
<evidence type="ECO:0000259" key="4">
    <source>
        <dbReference type="Pfam" id="PF03496"/>
    </source>
</evidence>
<dbReference type="Proteomes" id="UP000681967">
    <property type="component" value="Unassembled WGS sequence"/>
</dbReference>
<organism evidence="5 9">
    <name type="scientific">Rotaria magnacalcarata</name>
    <dbReference type="NCBI Taxonomy" id="392030"/>
    <lineage>
        <taxon>Eukaryota</taxon>
        <taxon>Metazoa</taxon>
        <taxon>Spiralia</taxon>
        <taxon>Gnathifera</taxon>
        <taxon>Rotifera</taxon>
        <taxon>Eurotatoria</taxon>
        <taxon>Bdelloidea</taxon>
        <taxon>Philodinida</taxon>
        <taxon>Philodinidae</taxon>
        <taxon>Rotaria</taxon>
    </lineage>
</organism>
<dbReference type="Proteomes" id="UP000681720">
    <property type="component" value="Unassembled WGS sequence"/>
</dbReference>
<feature type="repeat" description="TPR" evidence="3">
    <location>
        <begin position="806"/>
        <end position="839"/>
    </location>
</feature>
<accession>A0A815Y4V0</accession>
<dbReference type="InterPro" id="IPR011990">
    <property type="entry name" value="TPR-like_helical_dom_sf"/>
</dbReference>
<dbReference type="EMBL" id="CAJOBJ010002420">
    <property type="protein sequence ID" value="CAF3925032.1"/>
    <property type="molecule type" value="Genomic_DNA"/>
</dbReference>
<evidence type="ECO:0000313" key="8">
    <source>
        <dbReference type="EMBL" id="CAF3925032.1"/>
    </source>
</evidence>
<dbReference type="SUPFAM" id="SSF56399">
    <property type="entry name" value="ADP-ribosylation"/>
    <property type="match status" value="1"/>
</dbReference>
<evidence type="ECO:0000313" key="9">
    <source>
        <dbReference type="Proteomes" id="UP000663855"/>
    </source>
</evidence>
<dbReference type="SUPFAM" id="SSF48452">
    <property type="entry name" value="TPR-like"/>
    <property type="match status" value="2"/>
</dbReference>
<protein>
    <recommendedName>
        <fullName evidence="4">ADP ribosyltransferase domain-containing protein</fullName>
    </recommendedName>
</protein>
<dbReference type="Pfam" id="PF13181">
    <property type="entry name" value="TPR_8"/>
    <property type="match status" value="1"/>
</dbReference>
<dbReference type="PRINTS" id="PR00381">
    <property type="entry name" value="KINESINLIGHT"/>
</dbReference>
<dbReference type="EMBL" id="CAJNOV010015002">
    <property type="protein sequence ID" value="CAF1565604.1"/>
    <property type="molecule type" value="Genomic_DNA"/>
</dbReference>
<dbReference type="AlphaFoldDB" id="A0A815Y4V0"/>
<dbReference type="EMBL" id="CAJOBH010002706">
    <property type="protein sequence ID" value="CAF3919463.1"/>
    <property type="molecule type" value="Genomic_DNA"/>
</dbReference>
<feature type="repeat" description="TPR" evidence="3">
    <location>
        <begin position="764"/>
        <end position="797"/>
    </location>
</feature>
<feature type="repeat" description="TPR" evidence="3">
    <location>
        <begin position="638"/>
        <end position="671"/>
    </location>
</feature>
<dbReference type="InterPro" id="IPR003540">
    <property type="entry name" value="ADP-ribosyltransferase"/>
</dbReference>
<dbReference type="Gene3D" id="3.90.176.10">
    <property type="entry name" value="Toxin ADP-ribosyltransferase, Chain A, domain 1"/>
    <property type="match status" value="1"/>
</dbReference>
<evidence type="ECO:0000313" key="7">
    <source>
        <dbReference type="EMBL" id="CAF3919463.1"/>
    </source>
</evidence>
<dbReference type="SUPFAM" id="SSF81901">
    <property type="entry name" value="HCP-like"/>
    <property type="match status" value="1"/>
</dbReference>
<name>A0A815Y4V0_9BILA</name>
<feature type="repeat" description="TPR" evidence="3">
    <location>
        <begin position="596"/>
        <end position="629"/>
    </location>
</feature>
<dbReference type="Pfam" id="PF00515">
    <property type="entry name" value="TPR_1"/>
    <property type="match status" value="1"/>
</dbReference>
<evidence type="ECO:0000256" key="2">
    <source>
        <dbReference type="ARBA" id="ARBA00022803"/>
    </source>
</evidence>
<dbReference type="PROSITE" id="PS50293">
    <property type="entry name" value="TPR_REGION"/>
    <property type="match status" value="6"/>
</dbReference>